<protein>
    <recommendedName>
        <fullName evidence="6">HSF-type DNA-binding domain-containing protein</fullName>
    </recommendedName>
</protein>
<dbReference type="EMBL" id="CAKLBY020000194">
    <property type="protein sequence ID" value="CAK7933480.1"/>
    <property type="molecule type" value="Genomic_DNA"/>
</dbReference>
<keyword evidence="2" id="KW-0238">DNA-binding</keyword>
<dbReference type="InterPro" id="IPR036390">
    <property type="entry name" value="WH_DNA-bd_sf"/>
</dbReference>
<evidence type="ECO:0000256" key="4">
    <source>
        <dbReference type="RuleBase" id="RU004020"/>
    </source>
</evidence>
<dbReference type="GO" id="GO:0005634">
    <property type="term" value="C:nucleus"/>
    <property type="evidence" value="ECO:0007669"/>
    <property type="project" value="UniProtKB-SubCell"/>
</dbReference>
<feature type="compositionally biased region" description="Low complexity" evidence="5">
    <location>
        <begin position="10"/>
        <end position="40"/>
    </location>
</feature>
<dbReference type="SUPFAM" id="SSF46785">
    <property type="entry name" value="Winged helix' DNA-binding domain"/>
    <property type="match status" value="1"/>
</dbReference>
<organism evidence="7 8">
    <name type="scientific">Peronospora matthiolae</name>
    <dbReference type="NCBI Taxonomy" id="2874970"/>
    <lineage>
        <taxon>Eukaryota</taxon>
        <taxon>Sar</taxon>
        <taxon>Stramenopiles</taxon>
        <taxon>Oomycota</taxon>
        <taxon>Peronosporomycetes</taxon>
        <taxon>Peronosporales</taxon>
        <taxon>Peronosporaceae</taxon>
        <taxon>Peronospora</taxon>
    </lineage>
</organism>
<dbReference type="InterPro" id="IPR000232">
    <property type="entry name" value="HSF_DNA-bd"/>
</dbReference>
<comment type="caution">
    <text evidence="7">The sequence shown here is derived from an EMBL/GenBank/DDBJ whole genome shotgun (WGS) entry which is preliminary data.</text>
</comment>
<dbReference type="GO" id="GO:0003700">
    <property type="term" value="F:DNA-binding transcription factor activity"/>
    <property type="evidence" value="ECO:0007669"/>
    <property type="project" value="InterPro"/>
</dbReference>
<dbReference type="Pfam" id="PF00447">
    <property type="entry name" value="HSF_DNA-bind"/>
    <property type="match status" value="1"/>
</dbReference>
<dbReference type="GO" id="GO:0043565">
    <property type="term" value="F:sequence-specific DNA binding"/>
    <property type="evidence" value="ECO:0007669"/>
    <property type="project" value="InterPro"/>
</dbReference>
<gene>
    <name evidence="7" type="ORF">PM001_LOCUS18630</name>
</gene>
<proteinExistence type="inferred from homology"/>
<evidence type="ECO:0000259" key="6">
    <source>
        <dbReference type="SMART" id="SM00415"/>
    </source>
</evidence>
<feature type="compositionally biased region" description="Low complexity" evidence="5">
    <location>
        <begin position="531"/>
        <end position="541"/>
    </location>
</feature>
<evidence type="ECO:0000313" key="7">
    <source>
        <dbReference type="EMBL" id="CAK7933480.1"/>
    </source>
</evidence>
<comment type="similarity">
    <text evidence="4">Belongs to the HSF family.</text>
</comment>
<feature type="domain" description="HSF-type DNA-binding" evidence="6">
    <location>
        <begin position="132"/>
        <end position="227"/>
    </location>
</feature>
<dbReference type="Gene3D" id="1.10.10.10">
    <property type="entry name" value="Winged helix-like DNA-binding domain superfamily/Winged helix DNA-binding domain"/>
    <property type="match status" value="1"/>
</dbReference>
<dbReference type="SMART" id="SM00415">
    <property type="entry name" value="HSF"/>
    <property type="match status" value="1"/>
</dbReference>
<dbReference type="PRINTS" id="PR00056">
    <property type="entry name" value="HSFDOMAIN"/>
</dbReference>
<reference evidence="7" key="1">
    <citation type="submission" date="2024-01" db="EMBL/GenBank/DDBJ databases">
        <authorList>
            <person name="Webb A."/>
        </authorList>
    </citation>
    <scope>NUCLEOTIDE SEQUENCE</scope>
    <source>
        <strain evidence="7">Pm1</strain>
    </source>
</reference>
<evidence type="ECO:0000256" key="3">
    <source>
        <dbReference type="ARBA" id="ARBA00023242"/>
    </source>
</evidence>
<dbReference type="FunFam" id="1.10.10.10:FF:000286">
    <property type="entry name" value="Heat shock transcription factor"/>
    <property type="match status" value="1"/>
</dbReference>
<sequence>MLRDKHESDASSTSSSSSSSNSSDSSRSSSSTDGPSVSLSLVERPQQLSAFKCIPRVGPKMDFCDSFNRDTNNQDKMATRQASLVACQEEPEHEQTLKWQPPLSSCSMEEGPLITKHADKAAVPTFKRRNVGVPKFLRFLFQILEEEDPVIITWSHEGTAFQINQPDDLATQILPKYFKHNKVSSFQRQLNYFGFKKWTKTQTNICTFSHPFFYRADKDKMKLIKRKERAHAAAASGFSAPLTTTIDLESIDDSKTSHDHELAPGPIQVPFEAYDLAGCPQSQLPTQQALKRQKSTTLSGATVTFLKSGAAGRRHSTGMLPGSEALGLAAAAAAAAASGAAPSAIADNFVLGRKRVGTPAEQEFELEMEARSHVVTNSPPGPQMSVHMRKIVEHQELSQHYSYPPAQGKWQSLPHVLAPGFGNAFGIGMNNSVNGMGGGNFGARSANILSRRRSDQGRADHDNFDTALGNGCSRLENLMSSSSKSAFQQTAVLPISSELAHNADLQQQWQIRLQGGQQQQSGRVTGYGVKSRSSSEWSASMKSEDNNGWLTSINTNAGSVGSSLYATHSQSRTMPMSFLPRGSSAPSIVDPSFHGSASMDHLHTASADDRKLQLRALMSHPHDNHFHQHQATAYQPQEKQHEKKEPQLMIQHPRDYIDVLLENAGLDDGLTSQSSTMLSSELWNAHSESESRCSGSTGSFAFMQPQQNGMQQLQLSPMGEMSNQPNQRF</sequence>
<evidence type="ECO:0000256" key="2">
    <source>
        <dbReference type="ARBA" id="ARBA00023125"/>
    </source>
</evidence>
<feature type="region of interest" description="Disordered" evidence="5">
    <location>
        <begin position="516"/>
        <end position="543"/>
    </location>
</feature>
<dbReference type="PANTHER" id="PTHR10015">
    <property type="entry name" value="HEAT SHOCK TRANSCRIPTION FACTOR"/>
    <property type="match status" value="1"/>
</dbReference>
<dbReference type="InterPro" id="IPR036388">
    <property type="entry name" value="WH-like_DNA-bd_sf"/>
</dbReference>
<evidence type="ECO:0000313" key="8">
    <source>
        <dbReference type="Proteomes" id="UP001162060"/>
    </source>
</evidence>
<evidence type="ECO:0000256" key="1">
    <source>
        <dbReference type="ARBA" id="ARBA00004123"/>
    </source>
</evidence>
<evidence type="ECO:0000256" key="5">
    <source>
        <dbReference type="SAM" id="MobiDB-lite"/>
    </source>
</evidence>
<dbReference type="PANTHER" id="PTHR10015:SF427">
    <property type="entry name" value="HEAT SHOCK FACTOR PROTEIN"/>
    <property type="match status" value="1"/>
</dbReference>
<comment type="subcellular location">
    <subcellularLocation>
        <location evidence="1">Nucleus</location>
    </subcellularLocation>
</comment>
<accession>A0AAV1UJA1</accession>
<feature type="region of interest" description="Disordered" evidence="5">
    <location>
        <begin position="1"/>
        <end position="43"/>
    </location>
</feature>
<keyword evidence="3" id="KW-0539">Nucleus</keyword>
<dbReference type="AlphaFoldDB" id="A0AAV1UJA1"/>
<dbReference type="Proteomes" id="UP001162060">
    <property type="component" value="Unassembled WGS sequence"/>
</dbReference>
<name>A0AAV1UJA1_9STRA</name>